<dbReference type="SUPFAM" id="SSF55486">
    <property type="entry name" value="Metalloproteases ('zincins'), catalytic domain"/>
    <property type="match status" value="1"/>
</dbReference>
<feature type="domain" description="Aminopeptidase N-like N-terminal" evidence="15">
    <location>
        <begin position="38"/>
        <end position="214"/>
    </location>
</feature>
<comment type="similarity">
    <text evidence="2 12">Belongs to the peptidase M1 family.</text>
</comment>
<sequence length="862" mass="95665">MPEPEETVGRSTDTLGGVTAVDAPHAADPYRLPRHTRPSRYDVTLEPDLGAASFTGQVTIEVTTDEASDEFVLNAIELDIASVTVDGTPATFELDEATERLVVRPEGGVTTGDHSLHIVFTGILNDQLRGFYRSTYRDTDGNEQVIATTQMQSTDCRRAFPCWDEPDFKAVFGITLVVEPHLLAVSNGRELDRTERDGKLELRFADTMVMSSYLVAFVVGPLEATEWHDADGIPVRLVHVPGKSHLTGFGLDVATFCLRWFQDYYGIAYPSDKVDLLALPDFAAGAMENLGCITFRENLLLVDPATSTQNERQLVADVVAHELAHMWFGDLVTMRWWNGIWLNEAFATFMEIAACDAYAPHWERWTSFGLERSVAFETDSLSSTRSVEFEVRSPADAEGMFDVLTYQKGGALLRMLEQYLGEERFRDGVRHYLTSHSYGNTETGDLWDAIEHTSGEPVRRIMDSWIWQPGYPLVSAKLDGGDLVLSQRRFSFDRDIADASLWAVPVRVRQGDESTDVLLDGDEIRLPAGDGPIVVNADGHGFFRVEYSDELRERLTAEVVASLSTLERYNLVDDAWNAVTAGTMSAADFVELARRFAAERDYGVWQALAIGLRGVRRLLPEEGPSVDGFRAVVSDLAGPALADLGDPADGESDLTAKARGLLLGMMAIQAADADAVDRATAIYAAWNDDPSSVDAELAAAATGVVAATGDADTYERFLHVAQHGDTPQAQLRHLYLLAEFDDDELVRRTCEYAMSPAVKTQNAPFLLRACIGNRSHGEVAWRFVREHWSEANERFPRNTIVRMVETVKLLDRPEHVHEAQAFFDEHPIEQAVQTLEQLLERQRVNARVRVENEDAVRDALAG</sequence>
<dbReference type="PANTHER" id="PTHR11533:SF174">
    <property type="entry name" value="PUROMYCIN-SENSITIVE AMINOPEPTIDASE-RELATED"/>
    <property type="match status" value="1"/>
</dbReference>
<evidence type="ECO:0000256" key="9">
    <source>
        <dbReference type="PIRSR" id="PIRSR634016-1"/>
    </source>
</evidence>
<feature type="binding site" evidence="10">
    <location>
        <position position="344"/>
    </location>
    <ligand>
        <name>Zn(2+)</name>
        <dbReference type="ChEBI" id="CHEBI:29105"/>
        <note>catalytic</note>
    </ligand>
</feature>
<evidence type="ECO:0000256" key="1">
    <source>
        <dbReference type="ARBA" id="ARBA00000098"/>
    </source>
</evidence>
<evidence type="ECO:0000256" key="12">
    <source>
        <dbReference type="RuleBase" id="RU364040"/>
    </source>
</evidence>
<evidence type="ECO:0000256" key="11">
    <source>
        <dbReference type="PIRSR" id="PIRSR634016-4"/>
    </source>
</evidence>
<dbReference type="FunFam" id="1.10.390.10:FF:000006">
    <property type="entry name" value="Puromycin-sensitive aminopeptidase"/>
    <property type="match status" value="1"/>
</dbReference>
<dbReference type="GO" id="GO:0006508">
    <property type="term" value="P:proteolysis"/>
    <property type="evidence" value="ECO:0007669"/>
    <property type="project" value="UniProtKB-KW"/>
</dbReference>
<evidence type="ECO:0000259" key="14">
    <source>
        <dbReference type="Pfam" id="PF11838"/>
    </source>
</evidence>
<evidence type="ECO:0000313" key="17">
    <source>
        <dbReference type="Proteomes" id="UP000294558"/>
    </source>
</evidence>
<dbReference type="InterPro" id="IPR027268">
    <property type="entry name" value="Peptidase_M4/M1_CTD_sf"/>
</dbReference>
<feature type="binding site" evidence="10">
    <location>
        <position position="325"/>
    </location>
    <ligand>
        <name>Zn(2+)</name>
        <dbReference type="ChEBI" id="CHEBI:29105"/>
        <note>catalytic</note>
    </ligand>
</feature>
<organism evidence="16 17">
    <name type="scientific">Ilumatobacter fluminis</name>
    <dbReference type="NCBI Taxonomy" id="467091"/>
    <lineage>
        <taxon>Bacteria</taxon>
        <taxon>Bacillati</taxon>
        <taxon>Actinomycetota</taxon>
        <taxon>Acidimicrobiia</taxon>
        <taxon>Acidimicrobiales</taxon>
        <taxon>Ilumatobacteraceae</taxon>
        <taxon>Ilumatobacter</taxon>
    </lineage>
</organism>
<evidence type="ECO:0000256" key="6">
    <source>
        <dbReference type="ARBA" id="ARBA00022801"/>
    </source>
</evidence>
<dbReference type="GO" id="GO:0005615">
    <property type="term" value="C:extracellular space"/>
    <property type="evidence" value="ECO:0007669"/>
    <property type="project" value="TreeGrafter"/>
</dbReference>
<dbReference type="GO" id="GO:0008270">
    <property type="term" value="F:zinc ion binding"/>
    <property type="evidence" value="ECO:0007669"/>
    <property type="project" value="UniProtKB-UniRule"/>
</dbReference>
<keyword evidence="3 12" id="KW-0031">Aminopeptidase</keyword>
<feature type="active site" description="Proton acceptor" evidence="9">
    <location>
        <position position="322"/>
    </location>
</feature>
<dbReference type="Gene3D" id="2.60.40.1910">
    <property type="match status" value="1"/>
</dbReference>
<dbReference type="Pfam" id="PF11838">
    <property type="entry name" value="ERAP1_C"/>
    <property type="match status" value="1"/>
</dbReference>
<evidence type="ECO:0000256" key="4">
    <source>
        <dbReference type="ARBA" id="ARBA00022670"/>
    </source>
</evidence>
<dbReference type="EMBL" id="SOAU01000001">
    <property type="protein sequence ID" value="TDT15539.1"/>
    <property type="molecule type" value="Genomic_DNA"/>
</dbReference>
<keyword evidence="5 10" id="KW-0479">Metal-binding</keyword>
<dbReference type="CDD" id="cd09601">
    <property type="entry name" value="M1_APN-Q_like"/>
    <property type="match status" value="1"/>
</dbReference>
<evidence type="ECO:0000259" key="15">
    <source>
        <dbReference type="Pfam" id="PF17900"/>
    </source>
</evidence>
<dbReference type="GO" id="GO:0016285">
    <property type="term" value="F:alanyl aminopeptidase activity"/>
    <property type="evidence" value="ECO:0007669"/>
    <property type="project" value="UniProtKB-EC"/>
</dbReference>
<keyword evidence="8 12" id="KW-0482">Metalloprotease</keyword>
<dbReference type="Pfam" id="PF01433">
    <property type="entry name" value="Peptidase_M1"/>
    <property type="match status" value="1"/>
</dbReference>
<evidence type="ECO:0000259" key="13">
    <source>
        <dbReference type="Pfam" id="PF01433"/>
    </source>
</evidence>
<feature type="site" description="Transition state stabilizer" evidence="11">
    <location>
        <position position="406"/>
    </location>
</feature>
<dbReference type="Gene3D" id="2.60.40.1730">
    <property type="entry name" value="tricorn interacting facor f3 domain"/>
    <property type="match status" value="1"/>
</dbReference>
<protein>
    <recommendedName>
        <fullName evidence="12">Aminopeptidase</fullName>
        <ecNumber evidence="12">3.4.11.-</ecNumber>
    </recommendedName>
</protein>
<feature type="domain" description="Peptidase M1 membrane alanine aminopeptidase" evidence="13">
    <location>
        <begin position="249"/>
        <end position="465"/>
    </location>
</feature>
<dbReference type="GO" id="GO:0005737">
    <property type="term" value="C:cytoplasm"/>
    <property type="evidence" value="ECO:0007669"/>
    <property type="project" value="TreeGrafter"/>
</dbReference>
<keyword evidence="17" id="KW-1185">Reference proteome</keyword>
<dbReference type="GO" id="GO:0043171">
    <property type="term" value="P:peptide catabolic process"/>
    <property type="evidence" value="ECO:0007669"/>
    <property type="project" value="TreeGrafter"/>
</dbReference>
<dbReference type="GO" id="GO:0016020">
    <property type="term" value="C:membrane"/>
    <property type="evidence" value="ECO:0007669"/>
    <property type="project" value="TreeGrafter"/>
</dbReference>
<evidence type="ECO:0000256" key="8">
    <source>
        <dbReference type="ARBA" id="ARBA00023049"/>
    </source>
</evidence>
<accession>A0A4R7HYF4</accession>
<evidence type="ECO:0000256" key="3">
    <source>
        <dbReference type="ARBA" id="ARBA00022438"/>
    </source>
</evidence>
<evidence type="ECO:0000256" key="5">
    <source>
        <dbReference type="ARBA" id="ARBA00022723"/>
    </source>
</evidence>
<dbReference type="InterPro" id="IPR014782">
    <property type="entry name" value="Peptidase_M1_dom"/>
</dbReference>
<dbReference type="InterPro" id="IPR042097">
    <property type="entry name" value="Aminopeptidase_N-like_N_sf"/>
</dbReference>
<dbReference type="InterPro" id="IPR050344">
    <property type="entry name" value="Peptidase_M1_aminopeptidases"/>
</dbReference>
<reference evidence="16 17" key="1">
    <citation type="submission" date="2019-03" db="EMBL/GenBank/DDBJ databases">
        <title>Sequencing the genomes of 1000 actinobacteria strains.</title>
        <authorList>
            <person name="Klenk H.-P."/>
        </authorList>
    </citation>
    <scope>NUCLEOTIDE SEQUENCE [LARGE SCALE GENOMIC DNA]</scope>
    <source>
        <strain evidence="16 17">DSM 18936</strain>
    </source>
</reference>
<dbReference type="InterPro" id="IPR001930">
    <property type="entry name" value="Peptidase_M1"/>
</dbReference>
<dbReference type="SUPFAM" id="SSF63737">
    <property type="entry name" value="Leukotriene A4 hydrolase N-terminal domain"/>
    <property type="match status" value="1"/>
</dbReference>
<gene>
    <name evidence="16" type="ORF">BDK89_1111</name>
</gene>
<dbReference type="EC" id="3.4.11.-" evidence="12"/>
<comment type="cofactor">
    <cofactor evidence="10 12">
        <name>Zn(2+)</name>
        <dbReference type="ChEBI" id="CHEBI:29105"/>
    </cofactor>
    <text evidence="10 12">Binds 1 zinc ion per subunit.</text>
</comment>
<dbReference type="GO" id="GO:0042277">
    <property type="term" value="F:peptide binding"/>
    <property type="evidence" value="ECO:0007669"/>
    <property type="project" value="TreeGrafter"/>
</dbReference>
<evidence type="ECO:0000256" key="7">
    <source>
        <dbReference type="ARBA" id="ARBA00022833"/>
    </source>
</evidence>
<dbReference type="InterPro" id="IPR045357">
    <property type="entry name" value="Aminopeptidase_N-like_N"/>
</dbReference>
<comment type="catalytic activity">
    <reaction evidence="1">
        <text>Release of an N-terminal amino acid, Xaa-|-Yaa- from a peptide, amide or arylamide. Xaa is preferably Ala, but may be most amino acids including Pro (slow action). When a terminal hydrophobic residue is followed by a prolyl residue, the two may be released as an intact Xaa-Pro dipeptide.</text>
        <dbReference type="EC" id="3.4.11.2"/>
    </reaction>
</comment>
<dbReference type="Gene3D" id="1.25.50.20">
    <property type="match status" value="1"/>
</dbReference>
<dbReference type="PANTHER" id="PTHR11533">
    <property type="entry name" value="PROTEASE M1 ZINC METALLOPROTEASE"/>
    <property type="match status" value="1"/>
</dbReference>
<feature type="domain" description="ERAP1-like C-terminal" evidence="14">
    <location>
        <begin position="533"/>
        <end position="843"/>
    </location>
</feature>
<name>A0A4R7HYF4_9ACTN</name>
<dbReference type="InterPro" id="IPR024571">
    <property type="entry name" value="ERAP1-like_C_dom"/>
</dbReference>
<dbReference type="Gene3D" id="1.10.390.10">
    <property type="entry name" value="Neutral Protease Domain 2"/>
    <property type="match status" value="1"/>
</dbReference>
<feature type="binding site" evidence="10">
    <location>
        <position position="321"/>
    </location>
    <ligand>
        <name>Zn(2+)</name>
        <dbReference type="ChEBI" id="CHEBI:29105"/>
        <note>catalytic</note>
    </ligand>
</feature>
<keyword evidence="4 12" id="KW-0645">Protease</keyword>
<evidence type="ECO:0000313" key="16">
    <source>
        <dbReference type="EMBL" id="TDT15539.1"/>
    </source>
</evidence>
<proteinExistence type="inferred from homology"/>
<dbReference type="InterPro" id="IPR034016">
    <property type="entry name" value="M1_APN-typ"/>
</dbReference>
<keyword evidence="6 12" id="KW-0378">Hydrolase</keyword>
<dbReference type="Pfam" id="PF17900">
    <property type="entry name" value="Peptidase_M1_N"/>
    <property type="match status" value="1"/>
</dbReference>
<keyword evidence="7 10" id="KW-0862">Zinc</keyword>
<evidence type="ECO:0000256" key="10">
    <source>
        <dbReference type="PIRSR" id="PIRSR634016-3"/>
    </source>
</evidence>
<dbReference type="AlphaFoldDB" id="A0A4R7HYF4"/>
<comment type="caution">
    <text evidence="16">The sequence shown here is derived from an EMBL/GenBank/DDBJ whole genome shotgun (WGS) entry which is preliminary data.</text>
</comment>
<evidence type="ECO:0000256" key="2">
    <source>
        <dbReference type="ARBA" id="ARBA00010136"/>
    </source>
</evidence>
<dbReference type="PRINTS" id="PR00756">
    <property type="entry name" value="ALADIPTASE"/>
</dbReference>
<dbReference type="GO" id="GO:0070006">
    <property type="term" value="F:metalloaminopeptidase activity"/>
    <property type="evidence" value="ECO:0007669"/>
    <property type="project" value="TreeGrafter"/>
</dbReference>
<dbReference type="Proteomes" id="UP000294558">
    <property type="component" value="Unassembled WGS sequence"/>
</dbReference>